<organism evidence="6 7">
    <name type="scientific">Isoptericola luteus</name>
    <dbReference type="NCBI Taxonomy" id="2879484"/>
    <lineage>
        <taxon>Bacteria</taxon>
        <taxon>Bacillati</taxon>
        <taxon>Actinomycetota</taxon>
        <taxon>Actinomycetes</taxon>
        <taxon>Micrococcales</taxon>
        <taxon>Promicromonosporaceae</taxon>
        <taxon>Isoptericola</taxon>
    </lineage>
</organism>
<evidence type="ECO:0000256" key="4">
    <source>
        <dbReference type="SAM" id="MobiDB-lite"/>
    </source>
</evidence>
<dbReference type="EMBL" id="JAIXCQ010000007">
    <property type="protein sequence ID" value="MCA5893946.1"/>
    <property type="molecule type" value="Genomic_DNA"/>
</dbReference>
<feature type="domain" description="Bacterial bifunctional deaminase-reductase C-terminal" evidence="5">
    <location>
        <begin position="45"/>
        <end position="243"/>
    </location>
</feature>
<dbReference type="PANTHER" id="PTHR38011:SF7">
    <property type="entry name" value="2,5-DIAMINO-6-RIBOSYLAMINO-4(3H)-PYRIMIDINONE 5'-PHOSPHATE REDUCTASE"/>
    <property type="match status" value="1"/>
</dbReference>
<feature type="region of interest" description="Disordered" evidence="4">
    <location>
        <begin position="1"/>
        <end position="21"/>
    </location>
</feature>
<dbReference type="InterPro" id="IPR002734">
    <property type="entry name" value="RibDG_C"/>
</dbReference>
<dbReference type="PANTHER" id="PTHR38011">
    <property type="entry name" value="DIHYDROFOLATE REDUCTASE FAMILY PROTEIN (AFU_ORTHOLOGUE AFUA_8G06820)"/>
    <property type="match status" value="1"/>
</dbReference>
<dbReference type="Gene3D" id="3.40.430.10">
    <property type="entry name" value="Dihydrofolate Reductase, subunit A"/>
    <property type="match status" value="1"/>
</dbReference>
<dbReference type="Pfam" id="PF01872">
    <property type="entry name" value="RibD_C"/>
    <property type="match status" value="1"/>
</dbReference>
<dbReference type="InterPro" id="IPR024072">
    <property type="entry name" value="DHFR-like_dom_sf"/>
</dbReference>
<sequence>MTSATDSAPVPSETPLDLVVPAGGRLPADPAEERLAALYAPQAPRHVWANMISTVDGAAWGPDHLSGSINDAADWRVFRVLRALADVVLVGAGTARAEGYTALRRTPGIATGEAAPDAPLELALVTRTGQVPVALAAAERPPYVITGDLGAPAAAAVLPADRVIVAAPAPPSGTAAAGAADPGAVDLRAGLDALAARGLGHVLCEGGPHLLDAMLRAELVDDLCVTTSPHLAGAGAGRIVAPGMPGEDAPSGPALRPARLGHLLHAPGPGTMLARWALR</sequence>
<evidence type="ECO:0000259" key="5">
    <source>
        <dbReference type="Pfam" id="PF01872"/>
    </source>
</evidence>
<dbReference type="SUPFAM" id="SSF53597">
    <property type="entry name" value="Dihydrofolate reductase-like"/>
    <property type="match status" value="1"/>
</dbReference>
<evidence type="ECO:0000256" key="1">
    <source>
        <dbReference type="ARBA" id="ARBA00005104"/>
    </source>
</evidence>
<dbReference type="RefSeq" id="WP_225565713.1">
    <property type="nucleotide sequence ID" value="NZ_JAIXCQ010000007.1"/>
</dbReference>
<evidence type="ECO:0000256" key="2">
    <source>
        <dbReference type="ARBA" id="ARBA00022857"/>
    </source>
</evidence>
<keyword evidence="7" id="KW-1185">Reference proteome</keyword>
<evidence type="ECO:0000256" key="3">
    <source>
        <dbReference type="ARBA" id="ARBA00023002"/>
    </source>
</evidence>
<protein>
    <submittedName>
        <fullName evidence="6">Dihydrofolate reductase family protein</fullName>
    </submittedName>
</protein>
<reference evidence="6 7" key="1">
    <citation type="submission" date="2021-09" db="EMBL/GenBank/DDBJ databases">
        <title>Isoptericola luteus sp. nov., a novel bacterium isolated from Harbin, the capital city of Heilongjiang province.</title>
        <authorList>
            <person name="Li J."/>
        </authorList>
    </citation>
    <scope>NUCLEOTIDE SEQUENCE [LARGE SCALE GENOMIC DNA]</scope>
    <source>
        <strain evidence="6 7">NEAU-Y5</strain>
    </source>
</reference>
<keyword evidence="2" id="KW-0521">NADP</keyword>
<keyword evidence="3" id="KW-0560">Oxidoreductase</keyword>
<name>A0ABS7ZI22_9MICO</name>
<evidence type="ECO:0000313" key="7">
    <source>
        <dbReference type="Proteomes" id="UP001319870"/>
    </source>
</evidence>
<dbReference type="Proteomes" id="UP001319870">
    <property type="component" value="Unassembled WGS sequence"/>
</dbReference>
<comment type="caution">
    <text evidence="6">The sequence shown here is derived from an EMBL/GenBank/DDBJ whole genome shotgun (WGS) entry which is preliminary data.</text>
</comment>
<dbReference type="InterPro" id="IPR050765">
    <property type="entry name" value="Riboflavin_Biosynth_HTPR"/>
</dbReference>
<accession>A0ABS7ZI22</accession>
<comment type="pathway">
    <text evidence="1">Cofactor biosynthesis; riboflavin biosynthesis.</text>
</comment>
<proteinExistence type="predicted"/>
<gene>
    <name evidence="6" type="ORF">LEP48_11355</name>
</gene>
<evidence type="ECO:0000313" key="6">
    <source>
        <dbReference type="EMBL" id="MCA5893946.1"/>
    </source>
</evidence>